<dbReference type="RefSeq" id="XP_019037903.1">
    <property type="nucleotide sequence ID" value="XM_019184861.1"/>
</dbReference>
<evidence type="ECO:0000313" key="10">
    <source>
        <dbReference type="EMBL" id="ODQ58696.1"/>
    </source>
</evidence>
<dbReference type="InterPro" id="IPR028889">
    <property type="entry name" value="USP"/>
</dbReference>
<evidence type="ECO:0000256" key="5">
    <source>
        <dbReference type="ARBA" id="ARBA00022786"/>
    </source>
</evidence>
<feature type="compositionally biased region" description="Pro residues" evidence="8">
    <location>
        <begin position="221"/>
        <end position="231"/>
    </location>
</feature>
<feature type="region of interest" description="Disordered" evidence="8">
    <location>
        <begin position="830"/>
        <end position="899"/>
    </location>
</feature>
<keyword evidence="7" id="KW-0788">Thiol protease</keyword>
<dbReference type="GO" id="GO:0004843">
    <property type="term" value="F:cysteine-type deubiquitinase activity"/>
    <property type="evidence" value="ECO:0007669"/>
    <property type="project" value="UniProtKB-EC"/>
</dbReference>
<dbReference type="InterPro" id="IPR036873">
    <property type="entry name" value="Rhodanese-like_dom_sf"/>
</dbReference>
<dbReference type="STRING" id="683960.A0A1E3NZR3"/>
<dbReference type="GeneID" id="30202107"/>
<dbReference type="AlphaFoldDB" id="A0A1E3NZR3"/>
<reference evidence="10 11" key="1">
    <citation type="journal article" date="2016" name="Proc. Natl. Acad. Sci. U.S.A.">
        <title>Comparative genomics of biotechnologically important yeasts.</title>
        <authorList>
            <person name="Riley R."/>
            <person name="Haridas S."/>
            <person name="Wolfe K.H."/>
            <person name="Lopes M.R."/>
            <person name="Hittinger C.T."/>
            <person name="Goeker M."/>
            <person name="Salamov A.A."/>
            <person name="Wisecaver J.H."/>
            <person name="Long T.M."/>
            <person name="Calvey C.H."/>
            <person name="Aerts A.L."/>
            <person name="Barry K.W."/>
            <person name="Choi C."/>
            <person name="Clum A."/>
            <person name="Coughlan A.Y."/>
            <person name="Deshpande S."/>
            <person name="Douglass A.P."/>
            <person name="Hanson S.J."/>
            <person name="Klenk H.-P."/>
            <person name="LaButti K.M."/>
            <person name="Lapidus A."/>
            <person name="Lindquist E.A."/>
            <person name="Lipzen A.M."/>
            <person name="Meier-Kolthoff J.P."/>
            <person name="Ohm R.A."/>
            <person name="Otillar R.P."/>
            <person name="Pangilinan J.L."/>
            <person name="Peng Y."/>
            <person name="Rokas A."/>
            <person name="Rosa C.A."/>
            <person name="Scheuner C."/>
            <person name="Sibirny A.A."/>
            <person name="Slot J.C."/>
            <person name="Stielow J.B."/>
            <person name="Sun H."/>
            <person name="Kurtzman C.P."/>
            <person name="Blackwell M."/>
            <person name="Grigoriev I.V."/>
            <person name="Jeffries T.W."/>
        </authorList>
    </citation>
    <scope>NUCLEOTIDE SEQUENCE [LARGE SCALE GENOMIC DNA]</scope>
    <source>
        <strain evidence="11">ATCC 58044 / CBS 1984 / NCYC 433 / NRRL Y-366-8</strain>
    </source>
</reference>
<name>A0A1E3NZR3_WICAA</name>
<feature type="compositionally biased region" description="Polar residues" evidence="8">
    <location>
        <begin position="522"/>
        <end position="547"/>
    </location>
</feature>
<evidence type="ECO:0000256" key="1">
    <source>
        <dbReference type="ARBA" id="ARBA00000707"/>
    </source>
</evidence>
<organism evidence="10 11">
    <name type="scientific">Wickerhamomyces anomalus (strain ATCC 58044 / CBS 1984 / NCYC 433 / NRRL Y-366-8)</name>
    <name type="common">Yeast</name>
    <name type="synonym">Hansenula anomala</name>
    <dbReference type="NCBI Taxonomy" id="683960"/>
    <lineage>
        <taxon>Eukaryota</taxon>
        <taxon>Fungi</taxon>
        <taxon>Dikarya</taxon>
        <taxon>Ascomycota</taxon>
        <taxon>Saccharomycotina</taxon>
        <taxon>Saccharomycetes</taxon>
        <taxon>Phaffomycetales</taxon>
        <taxon>Wickerhamomycetaceae</taxon>
        <taxon>Wickerhamomyces</taxon>
    </lineage>
</organism>
<dbReference type="EMBL" id="KV454211">
    <property type="protein sequence ID" value="ODQ58696.1"/>
    <property type="molecule type" value="Genomic_DNA"/>
</dbReference>
<dbReference type="PROSITE" id="PS50235">
    <property type="entry name" value="USP_3"/>
    <property type="match status" value="1"/>
</dbReference>
<dbReference type="PROSITE" id="PS00972">
    <property type="entry name" value="USP_1"/>
    <property type="match status" value="1"/>
</dbReference>
<dbReference type="SUPFAM" id="SSF54001">
    <property type="entry name" value="Cysteine proteinases"/>
    <property type="match status" value="1"/>
</dbReference>
<evidence type="ECO:0000256" key="6">
    <source>
        <dbReference type="ARBA" id="ARBA00022801"/>
    </source>
</evidence>
<dbReference type="PANTHER" id="PTHR21646:SF24">
    <property type="entry name" value="UBIQUITIN CARBOXYL-TERMINAL HYDROLASE"/>
    <property type="match status" value="1"/>
</dbReference>
<dbReference type="EC" id="3.4.19.12" evidence="3"/>
<comment type="similarity">
    <text evidence="2">Belongs to the peptidase C19 family.</text>
</comment>
<evidence type="ECO:0000313" key="11">
    <source>
        <dbReference type="Proteomes" id="UP000094112"/>
    </source>
</evidence>
<feature type="compositionally biased region" description="Low complexity" evidence="8">
    <location>
        <begin position="873"/>
        <end position="893"/>
    </location>
</feature>
<dbReference type="Pfam" id="PF00443">
    <property type="entry name" value="UCH"/>
    <property type="match status" value="1"/>
</dbReference>
<dbReference type="Gene3D" id="3.90.70.10">
    <property type="entry name" value="Cysteine proteinases"/>
    <property type="match status" value="1"/>
</dbReference>
<feature type="region of interest" description="Disordered" evidence="8">
    <location>
        <begin position="163"/>
        <end position="244"/>
    </location>
</feature>
<dbReference type="PANTHER" id="PTHR21646">
    <property type="entry name" value="UBIQUITIN CARBOXYL-TERMINAL HYDROLASE"/>
    <property type="match status" value="1"/>
</dbReference>
<keyword evidence="5" id="KW-0833">Ubl conjugation pathway</keyword>
<feature type="region of interest" description="Disordered" evidence="8">
    <location>
        <begin position="567"/>
        <end position="598"/>
    </location>
</feature>
<accession>A0A1E3NZR3</accession>
<dbReference type="OrthoDB" id="292964at2759"/>
<dbReference type="GO" id="GO:0016579">
    <property type="term" value="P:protein deubiquitination"/>
    <property type="evidence" value="ECO:0007669"/>
    <property type="project" value="EnsemblFungi"/>
</dbReference>
<evidence type="ECO:0000256" key="7">
    <source>
        <dbReference type="ARBA" id="ARBA00022807"/>
    </source>
</evidence>
<evidence type="ECO:0000256" key="4">
    <source>
        <dbReference type="ARBA" id="ARBA00022670"/>
    </source>
</evidence>
<dbReference type="InterPro" id="IPR038765">
    <property type="entry name" value="Papain-like_cys_pep_sf"/>
</dbReference>
<gene>
    <name evidence="10" type="ORF">WICANDRAFT_79243</name>
</gene>
<feature type="domain" description="USP" evidence="9">
    <location>
        <begin position="611"/>
        <end position="1026"/>
    </location>
</feature>
<dbReference type="Proteomes" id="UP000094112">
    <property type="component" value="Unassembled WGS sequence"/>
</dbReference>
<dbReference type="InterPro" id="IPR018200">
    <property type="entry name" value="USP_CS"/>
</dbReference>
<evidence type="ECO:0000256" key="2">
    <source>
        <dbReference type="ARBA" id="ARBA00009085"/>
    </source>
</evidence>
<dbReference type="InterPro" id="IPR001394">
    <property type="entry name" value="Peptidase_C19_UCH"/>
</dbReference>
<keyword evidence="11" id="KW-1185">Reference proteome</keyword>
<evidence type="ECO:0000256" key="8">
    <source>
        <dbReference type="SAM" id="MobiDB-lite"/>
    </source>
</evidence>
<protein>
    <recommendedName>
        <fullName evidence="3">ubiquitinyl hydrolase 1</fullName>
        <ecNumber evidence="3">3.4.19.12</ecNumber>
    </recommendedName>
</protein>
<comment type="catalytic activity">
    <reaction evidence="1">
        <text>Thiol-dependent hydrolysis of ester, thioester, amide, peptide and isopeptide bonds formed by the C-terminal Gly of ubiquitin (a 76-residue protein attached to proteins as an intracellular targeting signal).</text>
        <dbReference type="EC" id="3.4.19.12"/>
    </reaction>
</comment>
<sequence length="1027" mass="118255">MQGYDPNASLGYTPEISEELLSLIIDLYKTYVKPTVNDLKLQKMIDLIEVAEHEFEKYQTYTIKNEYKAALNHYIVGLFYVYLIIPNSIQFQIKNKNFEIFIFLKALYDKEINMENVKTETANYISYLNEKFEMNKIELIRTRSKRSNTLPSSNLHQDLNSLLNESTTNPDERVSSSSSSTNSSIIEDDLWSPPDLQPNDQLKLVSDNYSNESLNKIPELPSHPPPPPPPSSATTGTDDQPHEPFVLHHANTLPLDFQPLSYQPKDYDIPEDGFTKSRRRQDSYHSVYVNGHEEDDLNLPMIDSKDLFGELKTDDTFWLMFDLRKKESFKINHIGYENIINIDPELLNDIEDFQNLFDVLQTVLHNDDFVKFKNLRKFEKVVIYTDNKNFLSFEFDYLVKFKNLLDEDNLQNLQLLKGGFDSWLKFISKNQSGSKVLKFKARSLPTNNHNLPPSVPPPSPPKQDSSVVAPYDYSKFLPQYSTNGIGSNQTAAAITPKKPPPPPPHYHYHHQPMNHFPVHHYPQQQNYSRSPQSIPSIPENYQYQQPYMTPPLPQQFYQQHEIQHYPQQQYSSSSSYSSDGVDLHRPNNRPRTDSVPTLQKSVNPFVRLSITGLRNMGNTCYINSMIQCLFATTKFTEIFINNKFEDYINPKFNKIKISQSLAKLFQKMYLNGGCSIVPSGFLKNCVQIRPDFKIPNEQQDTQEFLMFLLDQLHDELSNSNNVVNDYPELLTSHGGKFGEDYNKWFDKLINQGLSPISKIFQGQLKDSLKCLNCGFESSNYSTFYMLSLVIPKISAYGKKLKKIQLEDCIKLFTNEEILTGENAWDCPKCSDKNKKKDDVSSHSNSSTLSLPDQNQPRKHRLHFGNGFKFRNRSSSPSPSTSKKPSSISSNGSGKHSKKSSKSIKSLNFVTLPPILIIHLSRFLFYDLSTKDTSIVQYPLILELPSPEDSNIMIRYKLFGVVNHYGTLKSGHYTSITNKSINHDLKNPNWYYFDDEVVKTTDHGDLNKKSSSHMSSSDVYVLFYERIN</sequence>
<feature type="compositionally biased region" description="Low complexity" evidence="8">
    <location>
        <begin position="841"/>
        <end position="852"/>
    </location>
</feature>
<dbReference type="Gene3D" id="3.40.250.10">
    <property type="entry name" value="Rhodanese-like domain"/>
    <property type="match status" value="1"/>
</dbReference>
<proteinExistence type="inferred from homology"/>
<feature type="region of interest" description="Disordered" evidence="8">
    <location>
        <begin position="485"/>
        <end position="550"/>
    </location>
</feature>
<dbReference type="GO" id="GO:0006508">
    <property type="term" value="P:proteolysis"/>
    <property type="evidence" value="ECO:0007669"/>
    <property type="project" value="UniProtKB-KW"/>
</dbReference>
<evidence type="ECO:0000256" key="3">
    <source>
        <dbReference type="ARBA" id="ARBA00012759"/>
    </source>
</evidence>
<dbReference type="InterPro" id="IPR050185">
    <property type="entry name" value="Ub_carboxyl-term_hydrolase"/>
</dbReference>
<dbReference type="PROSITE" id="PS00973">
    <property type="entry name" value="USP_2"/>
    <property type="match status" value="1"/>
</dbReference>
<evidence type="ECO:0000259" key="9">
    <source>
        <dbReference type="PROSITE" id="PS50235"/>
    </source>
</evidence>
<keyword evidence="6" id="KW-0378">Hydrolase</keyword>
<feature type="compositionally biased region" description="Low complexity" evidence="8">
    <location>
        <begin position="567"/>
        <end position="578"/>
    </location>
</feature>
<feature type="compositionally biased region" description="Basic and acidic residues" evidence="8">
    <location>
        <begin position="830"/>
        <end position="840"/>
    </location>
</feature>
<feature type="compositionally biased region" description="Low complexity" evidence="8">
    <location>
        <begin position="175"/>
        <end position="184"/>
    </location>
</feature>
<dbReference type="SUPFAM" id="SSF52821">
    <property type="entry name" value="Rhodanese/Cell cycle control phosphatase"/>
    <property type="match status" value="1"/>
</dbReference>
<feature type="region of interest" description="Disordered" evidence="8">
    <location>
        <begin position="447"/>
        <end position="468"/>
    </location>
</feature>
<keyword evidence="4" id="KW-0645">Protease</keyword>